<name>A0A139N1H5_STRCR</name>
<gene>
    <name evidence="1" type="ORF">SCRDD08_01066</name>
</gene>
<reference evidence="1 2" key="1">
    <citation type="submission" date="2016-01" db="EMBL/GenBank/DDBJ databases">
        <title>Highly variable Streptococcus oralis are common among viridans streptococci isolated from primates.</title>
        <authorList>
            <person name="Denapaite D."/>
            <person name="Rieger M."/>
            <person name="Koendgen S."/>
            <person name="Brueckner R."/>
            <person name="Ochigava I."/>
            <person name="Kappeler P."/>
            <person name="Maetz-Rensing K."/>
            <person name="Leendertz F."/>
            <person name="Hakenbeck R."/>
        </authorList>
    </citation>
    <scope>NUCLEOTIDE SEQUENCE [LARGE SCALE GENOMIC DNA]</scope>
    <source>
        <strain evidence="1 2">DD08</strain>
    </source>
</reference>
<proteinExistence type="predicted"/>
<comment type="caution">
    <text evidence="1">The sequence shown here is derived from an EMBL/GenBank/DDBJ whole genome shotgun (WGS) entry which is preliminary data.</text>
</comment>
<dbReference type="EMBL" id="LQRD01000037">
    <property type="protein sequence ID" value="KXT69792.1"/>
    <property type="molecule type" value="Genomic_DNA"/>
</dbReference>
<dbReference type="Proteomes" id="UP000070377">
    <property type="component" value="Unassembled WGS sequence"/>
</dbReference>
<sequence>MRLYIKGDYSKKIPFGYKELAQKMWFKERKGHELEFSNVGDDEMLQDDFLFGVELRKWGTVDERWSDASFVVSDNPWLSLEYENIGLEFEKAFISDYRERGECLRIASGHVDILTVDKRALFIMAIEVASAIDGQISEDEKQSWLNVEEFQKRHQDVLSLTYDEAVDISLEELKVMKAVDEPLWEEEERLHEEYIKIHGERVYDDDDFEDEEDE</sequence>
<accession>A0A139N1H5</accession>
<dbReference type="PATRIC" id="fig|45634.12.peg.1114"/>
<evidence type="ECO:0000313" key="1">
    <source>
        <dbReference type="EMBL" id="KXT69792.1"/>
    </source>
</evidence>
<protein>
    <submittedName>
        <fullName evidence="1">Uncharacterized protein</fullName>
    </submittedName>
</protein>
<organism evidence="1 2">
    <name type="scientific">Streptococcus cristatus</name>
    <dbReference type="NCBI Taxonomy" id="45634"/>
    <lineage>
        <taxon>Bacteria</taxon>
        <taxon>Bacillati</taxon>
        <taxon>Bacillota</taxon>
        <taxon>Bacilli</taxon>
        <taxon>Lactobacillales</taxon>
        <taxon>Streptococcaceae</taxon>
        <taxon>Streptococcus</taxon>
    </lineage>
</organism>
<evidence type="ECO:0000313" key="2">
    <source>
        <dbReference type="Proteomes" id="UP000070377"/>
    </source>
</evidence>
<dbReference type="AlphaFoldDB" id="A0A139N1H5"/>
<dbReference type="STRING" id="45634.SCRDD08_01066"/>
<dbReference type="RefSeq" id="WP_061422735.1">
    <property type="nucleotide sequence ID" value="NZ_KQ969062.1"/>
</dbReference>